<dbReference type="EMBL" id="LAZR01003623">
    <property type="protein sequence ID" value="KKN16330.1"/>
    <property type="molecule type" value="Genomic_DNA"/>
</dbReference>
<dbReference type="PROSITE" id="PS51186">
    <property type="entry name" value="GNAT"/>
    <property type="match status" value="1"/>
</dbReference>
<proteinExistence type="predicted"/>
<feature type="domain" description="N-acetyltransferase" evidence="3">
    <location>
        <begin position="21"/>
        <end position="175"/>
    </location>
</feature>
<dbReference type="Gene3D" id="3.40.630.30">
    <property type="match status" value="1"/>
</dbReference>
<comment type="caution">
    <text evidence="4">The sequence shown here is derived from an EMBL/GenBank/DDBJ whole genome shotgun (WGS) entry which is preliminary data.</text>
</comment>
<protein>
    <recommendedName>
        <fullName evidence="3">N-acetyltransferase domain-containing protein</fullName>
    </recommendedName>
</protein>
<name>A0A0F9N9Y5_9ZZZZ</name>
<dbReference type="CDD" id="cd04301">
    <property type="entry name" value="NAT_SF"/>
    <property type="match status" value="1"/>
</dbReference>
<dbReference type="InterPro" id="IPR016181">
    <property type="entry name" value="Acyl_CoA_acyltransferase"/>
</dbReference>
<dbReference type="Pfam" id="PF00583">
    <property type="entry name" value="Acetyltransf_1"/>
    <property type="match status" value="1"/>
</dbReference>
<keyword evidence="1" id="KW-0808">Transferase</keyword>
<accession>A0A0F9N9Y5</accession>
<dbReference type="PANTHER" id="PTHR23091">
    <property type="entry name" value="N-TERMINAL ACETYLTRANSFERASE"/>
    <property type="match status" value="1"/>
</dbReference>
<dbReference type="AlphaFoldDB" id="A0A0F9N9Y5"/>
<gene>
    <name evidence="4" type="ORF">LCGC14_0976960</name>
</gene>
<dbReference type="InterPro" id="IPR000182">
    <property type="entry name" value="GNAT_dom"/>
</dbReference>
<organism evidence="4">
    <name type="scientific">marine sediment metagenome</name>
    <dbReference type="NCBI Taxonomy" id="412755"/>
    <lineage>
        <taxon>unclassified sequences</taxon>
        <taxon>metagenomes</taxon>
        <taxon>ecological metagenomes</taxon>
    </lineage>
</organism>
<evidence type="ECO:0000256" key="1">
    <source>
        <dbReference type="ARBA" id="ARBA00022679"/>
    </source>
</evidence>
<dbReference type="PANTHER" id="PTHR23091:SF4">
    <property type="entry name" value="N-TERMINAL AMINO-ACID N(ALPHA)-ACETYLTRANSFERASE NATA"/>
    <property type="match status" value="1"/>
</dbReference>
<evidence type="ECO:0000256" key="2">
    <source>
        <dbReference type="ARBA" id="ARBA00023315"/>
    </source>
</evidence>
<dbReference type="SUPFAM" id="SSF55729">
    <property type="entry name" value="Acyl-CoA N-acyltransferases (Nat)"/>
    <property type="match status" value="1"/>
</dbReference>
<evidence type="ECO:0000313" key="4">
    <source>
        <dbReference type="EMBL" id="KKN16330.1"/>
    </source>
</evidence>
<dbReference type="InterPro" id="IPR045047">
    <property type="entry name" value="Ard1-like"/>
</dbReference>
<evidence type="ECO:0000259" key="3">
    <source>
        <dbReference type="PROSITE" id="PS51186"/>
    </source>
</evidence>
<keyword evidence="2" id="KW-0012">Acyltransferase</keyword>
<sequence length="177" mass="20913">MTTNKEREINIFNNANNNSDFFIRRCSLKDIDAVIEVNERELPEDYPFFFYKSILDNFPESFLVAQNKNGKIIAYIMWRVERTPSIDSLRYVNKGHLVSIAVFEKDRRKGIATTLLNNSMSAIKKSKILKYVLEVRVSNYTAIKLYEKFNFKIECIKKKYYRDGENAYFMILNVENS</sequence>
<reference evidence="4" key="1">
    <citation type="journal article" date="2015" name="Nature">
        <title>Complex archaea that bridge the gap between prokaryotes and eukaryotes.</title>
        <authorList>
            <person name="Spang A."/>
            <person name="Saw J.H."/>
            <person name="Jorgensen S.L."/>
            <person name="Zaremba-Niedzwiedzka K."/>
            <person name="Martijn J."/>
            <person name="Lind A.E."/>
            <person name="van Eijk R."/>
            <person name="Schleper C."/>
            <person name="Guy L."/>
            <person name="Ettema T.J."/>
        </authorList>
    </citation>
    <scope>NUCLEOTIDE SEQUENCE</scope>
</reference>
<dbReference type="GO" id="GO:0004596">
    <property type="term" value="F:protein-N-terminal amino-acid acetyltransferase activity"/>
    <property type="evidence" value="ECO:0007669"/>
    <property type="project" value="InterPro"/>
</dbReference>
<dbReference type="GO" id="GO:0031415">
    <property type="term" value="C:NatA complex"/>
    <property type="evidence" value="ECO:0007669"/>
    <property type="project" value="InterPro"/>
</dbReference>